<feature type="transmembrane region" description="Helical" evidence="8">
    <location>
        <begin position="85"/>
        <end position="106"/>
    </location>
</feature>
<feature type="domain" description="G-protein coupled receptors family 1 profile" evidence="9">
    <location>
        <begin position="24"/>
        <end position="155"/>
    </location>
</feature>
<evidence type="ECO:0000256" key="5">
    <source>
        <dbReference type="ARBA" id="ARBA00023136"/>
    </source>
</evidence>
<dbReference type="EMBL" id="BTSX01000003">
    <property type="protein sequence ID" value="GMS90591.1"/>
    <property type="molecule type" value="Genomic_DNA"/>
</dbReference>
<sequence length="155" mass="17096">VLASAFAVVFSILFSALTLIGVVGNLLVIIAIGSDRKMRACIMNILLLNLAVADLSNVILAIGEWSPAVFVSRPIWILPDALCPINRYLECVFLFTSISTQLIVCLERYIATIHPMRARAWCCRNTALKAVAIAWLLAAIFAIPYAVHHEVVFRE</sequence>
<evidence type="ECO:0000256" key="3">
    <source>
        <dbReference type="ARBA" id="ARBA00022989"/>
    </source>
</evidence>
<dbReference type="Pfam" id="PF00001">
    <property type="entry name" value="7tm_1"/>
    <property type="match status" value="1"/>
</dbReference>
<dbReference type="PANTHER" id="PTHR24243:SF208">
    <property type="entry name" value="PYROKININ-1 RECEPTOR"/>
    <property type="match status" value="1"/>
</dbReference>
<comment type="caution">
    <text evidence="10">The sequence shown here is derived from an EMBL/GenBank/DDBJ whole genome shotgun (WGS) entry which is preliminary data.</text>
</comment>
<evidence type="ECO:0000313" key="10">
    <source>
        <dbReference type="EMBL" id="GMS90591.1"/>
    </source>
</evidence>
<keyword evidence="11" id="KW-1185">Reference proteome</keyword>
<gene>
    <name evidence="10" type="ORF">PENTCL1PPCAC_12766</name>
</gene>
<dbReference type="GO" id="GO:0005886">
    <property type="term" value="C:plasma membrane"/>
    <property type="evidence" value="ECO:0007669"/>
    <property type="project" value="TreeGrafter"/>
</dbReference>
<dbReference type="PANTHER" id="PTHR24243">
    <property type="entry name" value="G-PROTEIN COUPLED RECEPTOR"/>
    <property type="match status" value="1"/>
</dbReference>
<evidence type="ECO:0000313" key="11">
    <source>
        <dbReference type="Proteomes" id="UP001432027"/>
    </source>
</evidence>
<evidence type="ECO:0000259" key="9">
    <source>
        <dbReference type="PROSITE" id="PS50262"/>
    </source>
</evidence>
<evidence type="ECO:0000256" key="8">
    <source>
        <dbReference type="SAM" id="Phobius"/>
    </source>
</evidence>
<keyword evidence="2 8" id="KW-0812">Transmembrane</keyword>
<keyword evidence="4" id="KW-0297">G-protein coupled receptor</keyword>
<feature type="transmembrane region" description="Helical" evidence="8">
    <location>
        <begin position="127"/>
        <end position="147"/>
    </location>
</feature>
<dbReference type="SUPFAM" id="SSF81321">
    <property type="entry name" value="Family A G protein-coupled receptor-like"/>
    <property type="match status" value="1"/>
</dbReference>
<keyword evidence="3 8" id="KW-1133">Transmembrane helix</keyword>
<comment type="subcellular location">
    <subcellularLocation>
        <location evidence="1">Membrane</location>
        <topology evidence="1">Multi-pass membrane protein</topology>
    </subcellularLocation>
</comment>
<evidence type="ECO:0000256" key="4">
    <source>
        <dbReference type="ARBA" id="ARBA00023040"/>
    </source>
</evidence>
<keyword evidence="7" id="KW-0807">Transducer</keyword>
<dbReference type="CDD" id="cd00637">
    <property type="entry name" value="7tm_classA_rhodopsin-like"/>
    <property type="match status" value="1"/>
</dbReference>
<feature type="transmembrane region" description="Helical" evidence="8">
    <location>
        <begin position="6"/>
        <end position="33"/>
    </location>
</feature>
<accession>A0AAV5TEZ4</accession>
<feature type="non-terminal residue" evidence="10">
    <location>
        <position position="1"/>
    </location>
</feature>
<dbReference type="InterPro" id="IPR017452">
    <property type="entry name" value="GPCR_Rhodpsn_7TM"/>
</dbReference>
<proteinExistence type="predicted"/>
<feature type="transmembrane region" description="Helical" evidence="8">
    <location>
        <begin position="45"/>
        <end position="65"/>
    </location>
</feature>
<reference evidence="10" key="1">
    <citation type="submission" date="2023-10" db="EMBL/GenBank/DDBJ databases">
        <title>Genome assembly of Pristionchus species.</title>
        <authorList>
            <person name="Yoshida K."/>
            <person name="Sommer R.J."/>
        </authorList>
    </citation>
    <scope>NUCLEOTIDE SEQUENCE</scope>
    <source>
        <strain evidence="10">RS0144</strain>
    </source>
</reference>
<organism evidence="10 11">
    <name type="scientific">Pristionchus entomophagus</name>
    <dbReference type="NCBI Taxonomy" id="358040"/>
    <lineage>
        <taxon>Eukaryota</taxon>
        <taxon>Metazoa</taxon>
        <taxon>Ecdysozoa</taxon>
        <taxon>Nematoda</taxon>
        <taxon>Chromadorea</taxon>
        <taxon>Rhabditida</taxon>
        <taxon>Rhabditina</taxon>
        <taxon>Diplogasteromorpha</taxon>
        <taxon>Diplogasteroidea</taxon>
        <taxon>Neodiplogasteridae</taxon>
        <taxon>Pristionchus</taxon>
    </lineage>
</organism>
<evidence type="ECO:0000256" key="2">
    <source>
        <dbReference type="ARBA" id="ARBA00022692"/>
    </source>
</evidence>
<protein>
    <recommendedName>
        <fullName evidence="9">G-protein coupled receptors family 1 profile domain-containing protein</fullName>
    </recommendedName>
</protein>
<dbReference type="InterPro" id="IPR000276">
    <property type="entry name" value="GPCR_Rhodpsn"/>
</dbReference>
<dbReference type="AlphaFoldDB" id="A0AAV5TEZ4"/>
<evidence type="ECO:0000256" key="7">
    <source>
        <dbReference type="ARBA" id="ARBA00023224"/>
    </source>
</evidence>
<keyword evidence="6" id="KW-0675">Receptor</keyword>
<evidence type="ECO:0000256" key="6">
    <source>
        <dbReference type="ARBA" id="ARBA00023170"/>
    </source>
</evidence>
<dbReference type="GO" id="GO:0004930">
    <property type="term" value="F:G protein-coupled receptor activity"/>
    <property type="evidence" value="ECO:0007669"/>
    <property type="project" value="UniProtKB-KW"/>
</dbReference>
<name>A0AAV5TEZ4_9BILA</name>
<dbReference type="PRINTS" id="PR00237">
    <property type="entry name" value="GPCRRHODOPSN"/>
</dbReference>
<keyword evidence="5 8" id="KW-0472">Membrane</keyword>
<evidence type="ECO:0000256" key="1">
    <source>
        <dbReference type="ARBA" id="ARBA00004141"/>
    </source>
</evidence>
<dbReference type="Gene3D" id="1.20.1070.10">
    <property type="entry name" value="Rhodopsin 7-helix transmembrane proteins"/>
    <property type="match status" value="1"/>
</dbReference>
<dbReference type="Proteomes" id="UP001432027">
    <property type="component" value="Unassembled WGS sequence"/>
</dbReference>
<dbReference type="PROSITE" id="PS50262">
    <property type="entry name" value="G_PROTEIN_RECEP_F1_2"/>
    <property type="match status" value="1"/>
</dbReference>